<organism evidence="9 10">
    <name type="scientific">Wickerhamiella sorbophila</name>
    <dbReference type="NCBI Taxonomy" id="45607"/>
    <lineage>
        <taxon>Eukaryota</taxon>
        <taxon>Fungi</taxon>
        <taxon>Dikarya</taxon>
        <taxon>Ascomycota</taxon>
        <taxon>Saccharomycotina</taxon>
        <taxon>Dipodascomycetes</taxon>
        <taxon>Dipodascales</taxon>
        <taxon>Trichomonascaceae</taxon>
        <taxon>Wickerhamiella</taxon>
    </lineage>
</organism>
<dbReference type="PRINTS" id="PR00125">
    <property type="entry name" value="ATPASEDELTA"/>
</dbReference>
<dbReference type="NCBIfam" id="TIGR01145">
    <property type="entry name" value="ATP_synt_delta"/>
    <property type="match status" value="1"/>
</dbReference>
<dbReference type="HAMAP" id="MF_01416">
    <property type="entry name" value="ATP_synth_delta_bact"/>
    <property type="match status" value="1"/>
</dbReference>
<dbReference type="PANTHER" id="PTHR11910">
    <property type="entry name" value="ATP SYNTHASE DELTA CHAIN"/>
    <property type="match status" value="1"/>
</dbReference>
<comment type="caution">
    <text evidence="9">The sequence shown here is derived from an EMBL/GenBank/DDBJ whole genome shotgun (WGS) entry which is preliminary data.</text>
</comment>
<keyword evidence="4" id="KW-0813">Transport</keyword>
<dbReference type="GeneID" id="36515243"/>
<gene>
    <name evidence="9" type="ORF">B9G98_01494</name>
</gene>
<comment type="subcellular location">
    <subcellularLocation>
        <location evidence="1">Membrane</location>
    </subcellularLocation>
</comment>
<evidence type="ECO:0000256" key="2">
    <source>
        <dbReference type="ARBA" id="ARBA00007046"/>
    </source>
</evidence>
<evidence type="ECO:0000256" key="1">
    <source>
        <dbReference type="ARBA" id="ARBA00004370"/>
    </source>
</evidence>
<dbReference type="AlphaFoldDB" id="A0A2T0FFW7"/>
<evidence type="ECO:0000256" key="6">
    <source>
        <dbReference type="ARBA" id="ARBA00023065"/>
    </source>
</evidence>
<name>A0A2T0FFW7_9ASCO</name>
<dbReference type="STRING" id="45607.A0A2T0FFW7"/>
<evidence type="ECO:0000256" key="4">
    <source>
        <dbReference type="ARBA" id="ARBA00022448"/>
    </source>
</evidence>
<comment type="similarity">
    <text evidence="2">Belongs to the ATPase delta chain family.</text>
</comment>
<evidence type="ECO:0000313" key="9">
    <source>
        <dbReference type="EMBL" id="PRT53874.1"/>
    </source>
</evidence>
<dbReference type="Proteomes" id="UP000238350">
    <property type="component" value="Unassembled WGS sequence"/>
</dbReference>
<proteinExistence type="inferred from homology"/>
<dbReference type="EMBL" id="NDIQ01000001">
    <property type="protein sequence ID" value="PRT53874.1"/>
    <property type="molecule type" value="Genomic_DNA"/>
</dbReference>
<dbReference type="SUPFAM" id="SSF47928">
    <property type="entry name" value="N-terminal domain of the delta subunit of the F1F0-ATP synthase"/>
    <property type="match status" value="1"/>
</dbReference>
<keyword evidence="7" id="KW-0472">Membrane</keyword>
<evidence type="ECO:0000256" key="7">
    <source>
        <dbReference type="ARBA" id="ARBA00023136"/>
    </source>
</evidence>
<evidence type="ECO:0000256" key="8">
    <source>
        <dbReference type="ARBA" id="ARBA00023310"/>
    </source>
</evidence>
<dbReference type="InterPro" id="IPR026015">
    <property type="entry name" value="ATP_synth_OSCP/delta_N_sf"/>
</dbReference>
<reference evidence="9 10" key="1">
    <citation type="submission" date="2017-04" db="EMBL/GenBank/DDBJ databases">
        <title>Genome sequencing of [Candida] sorbophila.</title>
        <authorList>
            <person name="Ahn J.O."/>
        </authorList>
    </citation>
    <scope>NUCLEOTIDE SEQUENCE [LARGE SCALE GENOMIC DNA]</scope>
    <source>
        <strain evidence="9 10">DS02</strain>
    </source>
</reference>
<sequence length="210" mass="22750">MFRRISVPLRSVARRTYATQNVKVPVQLYGLDGTYATALFEASAKASSIANTEKSLKELSDLIARDPKTGGILTDPSLTKSDQESVIKIVTEQLKADNVFKGFLDVMASNNRMGLLPEVIRQFQVLADAYNGRVEAVVTSATKLDSSIMKRITAALEKSEFVGANQTLKVSNVVNPAIKGGLVVDIGDRTADLSVARELTKFNELLSTAI</sequence>
<evidence type="ECO:0000313" key="10">
    <source>
        <dbReference type="Proteomes" id="UP000238350"/>
    </source>
</evidence>
<dbReference type="GO" id="GO:0016020">
    <property type="term" value="C:membrane"/>
    <property type="evidence" value="ECO:0007669"/>
    <property type="project" value="UniProtKB-SubCell"/>
</dbReference>
<accession>A0A2T0FFW7</accession>
<dbReference type="GO" id="GO:0046933">
    <property type="term" value="F:proton-transporting ATP synthase activity, rotational mechanism"/>
    <property type="evidence" value="ECO:0007669"/>
    <property type="project" value="InterPro"/>
</dbReference>
<protein>
    <recommendedName>
        <fullName evidence="3">ATP synthase subunit 5, mitochondrial</fullName>
    </recommendedName>
</protein>
<evidence type="ECO:0000256" key="5">
    <source>
        <dbReference type="ARBA" id="ARBA00022781"/>
    </source>
</evidence>
<keyword evidence="8" id="KW-0066">ATP synthesis</keyword>
<keyword evidence="6" id="KW-0406">Ion transport</keyword>
<keyword evidence="10" id="KW-1185">Reference proteome</keyword>
<dbReference type="OrthoDB" id="1262810at2759"/>
<dbReference type="RefSeq" id="XP_024663820.1">
    <property type="nucleotide sequence ID" value="XM_024808052.1"/>
</dbReference>
<dbReference type="Pfam" id="PF00213">
    <property type="entry name" value="OSCP"/>
    <property type="match status" value="1"/>
</dbReference>
<evidence type="ECO:0000256" key="3">
    <source>
        <dbReference type="ARBA" id="ARBA00014723"/>
    </source>
</evidence>
<keyword evidence="5" id="KW-0375">Hydrogen ion transport</keyword>
<dbReference type="InterPro" id="IPR000711">
    <property type="entry name" value="ATPase_OSCP/dsu"/>
</dbReference>
<dbReference type="Gene3D" id="1.10.520.20">
    <property type="entry name" value="N-terminal domain of the delta subunit of the F1F0-ATP synthase"/>
    <property type="match status" value="1"/>
</dbReference>